<protein>
    <recommendedName>
        <fullName evidence="3">Extracellular solute-binding protein</fullName>
    </recommendedName>
</protein>
<evidence type="ECO:0000256" key="1">
    <source>
        <dbReference type="SAM" id="SignalP"/>
    </source>
</evidence>
<accession>A0A6B0YR72</accession>
<feature type="signal peptide" evidence="1">
    <location>
        <begin position="1"/>
        <end position="21"/>
    </location>
</feature>
<sequence>MSKQKLSRRNFLRATGGFTLASLVAACAGPAPDSGGEMGDAEEAMAEAQGITMLIRSDIRSAYAADDAVERWNEEFESQVAIEEPAGAPDTKIQAAQAAGDLIWDAYSVVVFPWDAPRWHNRGLIQPMDEFIEASSIPGADEVVPGIIPSIFEVHKIEGSQYGIPGNVGSVALGWFWEPMEKAGFDSQPMTWDAVREAAEKIAETSPDLTPFDAACSPLCDLYAMIWGATETPINDEGLIDISGEASLASLGWIREMVVDGLMAPATGENFGNWLKGGTALLTSFDVHGTMAQQTFGQEMATTGINFFREDPEVAGTKAGTPFWINSTALLNKAANPQGAVDFTLWWFGPENKASGKQITQVAAKPCYQYTYDEFVKDDPVQQWQLEGIELVRNSVWFPGNLFFGLQNSNLLPEMQRLRDATQSVTPEEVVEVAMEGIQIDLEELKDSGRYDQMMMA</sequence>
<name>A0A6B0YR72_9CHLR</name>
<dbReference type="InterPro" id="IPR050490">
    <property type="entry name" value="Bact_solute-bd_prot1"/>
</dbReference>
<dbReference type="PROSITE" id="PS51318">
    <property type="entry name" value="TAT"/>
    <property type="match status" value="1"/>
</dbReference>
<feature type="chain" id="PRO_5025553957" description="Extracellular solute-binding protein" evidence="1">
    <location>
        <begin position="22"/>
        <end position="457"/>
    </location>
</feature>
<evidence type="ECO:0008006" key="3">
    <source>
        <dbReference type="Google" id="ProtNLM"/>
    </source>
</evidence>
<evidence type="ECO:0000313" key="2">
    <source>
        <dbReference type="EMBL" id="MXY92282.1"/>
    </source>
</evidence>
<organism evidence="2">
    <name type="scientific">Caldilineaceae bacterium SB0664_bin_27</name>
    <dbReference type="NCBI Taxonomy" id="2605260"/>
    <lineage>
        <taxon>Bacteria</taxon>
        <taxon>Bacillati</taxon>
        <taxon>Chloroflexota</taxon>
        <taxon>Caldilineae</taxon>
        <taxon>Caldilineales</taxon>
        <taxon>Caldilineaceae</taxon>
    </lineage>
</organism>
<dbReference type="AlphaFoldDB" id="A0A6B0YR72"/>
<dbReference type="SUPFAM" id="SSF53850">
    <property type="entry name" value="Periplasmic binding protein-like II"/>
    <property type="match status" value="1"/>
</dbReference>
<keyword evidence="1" id="KW-0732">Signal</keyword>
<proteinExistence type="predicted"/>
<dbReference type="Gene3D" id="3.40.190.10">
    <property type="entry name" value="Periplasmic binding protein-like II"/>
    <property type="match status" value="1"/>
</dbReference>
<comment type="caution">
    <text evidence="2">The sequence shown here is derived from an EMBL/GenBank/DDBJ whole genome shotgun (WGS) entry which is preliminary data.</text>
</comment>
<dbReference type="PROSITE" id="PS51257">
    <property type="entry name" value="PROKAR_LIPOPROTEIN"/>
    <property type="match status" value="1"/>
</dbReference>
<dbReference type="EMBL" id="VXRG01000026">
    <property type="protein sequence ID" value="MXY92282.1"/>
    <property type="molecule type" value="Genomic_DNA"/>
</dbReference>
<dbReference type="PANTHER" id="PTHR43649">
    <property type="entry name" value="ARABINOSE-BINDING PROTEIN-RELATED"/>
    <property type="match status" value="1"/>
</dbReference>
<reference evidence="2" key="1">
    <citation type="submission" date="2019-09" db="EMBL/GenBank/DDBJ databases">
        <title>Characterisation of the sponge microbiome using genome-centric metagenomics.</title>
        <authorList>
            <person name="Engelberts J.P."/>
            <person name="Robbins S.J."/>
            <person name="De Goeij J.M."/>
            <person name="Aranda M."/>
            <person name="Bell S.C."/>
            <person name="Webster N.S."/>
        </authorList>
    </citation>
    <scope>NUCLEOTIDE SEQUENCE</scope>
    <source>
        <strain evidence="2">SB0664_bin_27</strain>
    </source>
</reference>
<dbReference type="InterPro" id="IPR006311">
    <property type="entry name" value="TAT_signal"/>
</dbReference>
<gene>
    <name evidence="2" type="ORF">F4Y42_02415</name>
</gene>